<evidence type="ECO:0000256" key="3">
    <source>
        <dbReference type="ARBA" id="ARBA00022729"/>
    </source>
</evidence>
<keyword evidence="8" id="KW-0325">Glycoprotein</keyword>
<keyword evidence="5" id="KW-0261">Viral envelope protein</keyword>
<dbReference type="InterPro" id="IPR001903">
    <property type="entry name" value="Rhabdo_glycop_FD"/>
</dbReference>
<dbReference type="GO" id="GO:0055036">
    <property type="term" value="C:virion membrane"/>
    <property type="evidence" value="ECO:0007669"/>
    <property type="project" value="UniProtKB-SubCell"/>
</dbReference>
<evidence type="ECO:0000259" key="11">
    <source>
        <dbReference type="Pfam" id="PF24833"/>
    </source>
</evidence>
<proteinExistence type="predicted"/>
<keyword evidence="2 9" id="KW-0812">Transmembrane</keyword>
<keyword evidence="13" id="KW-1185">Reference proteome</keyword>
<dbReference type="RefSeq" id="YP_010805242.1">
    <property type="nucleotide sequence ID" value="NC_077129.1"/>
</dbReference>
<feature type="domain" description="Spike glycoprotein G central" evidence="11">
    <location>
        <begin position="289"/>
        <end position="415"/>
    </location>
</feature>
<sequence length="533" mass="59559">MKIIRLLIIWALAHTLGSSLPDGPKIIAPVSEPKNWRLATKEDFVCNSGWEWNHRGKYVQLKSSILKKWDQIEVKGYLCMRNAWQATCRTNMLFSKEVSHRVEHESVDAESCFEAIREREHGRVEVETYPDPSCAWMSQITKRASHIHITPHPVGYDVYTNTLLSPSFPSGSCKIKTCCQTIYPKVVWVPSSPVKTQTTNLLFDEAVVKVTIAETKATEGSWVFGSLVTPAPLKGACKMTVSGKNGILLTNGFWFHSEETTEIPLYQAKAATETKVQANTIFSDIAQTTCSEGREFGLPKAEFVMHKSEALVSNMIYYQMCLESIQKIRSGEQITRIDLARMNPTVPGISNVYQLTRDGVRVGTTRYEMISWSPKVGLQTSLGLGLVPSTGKESEVIEWHDWKQTDDGIYNGPNGIIKQGTDLIHPNIMILGVSVDAILVAQHDLKPQPHPIVEALSDLVGEQNVTLEGDTTVAYLKSPISYFWEGIHWLEDSVHRAILFGSVAAAILLSILIAYLVSRLVRPKKSTKYMISH</sequence>
<keyword evidence="6 9" id="KW-1133">Transmembrane helix</keyword>
<dbReference type="GO" id="GO:0019031">
    <property type="term" value="C:viral envelope"/>
    <property type="evidence" value="ECO:0007669"/>
    <property type="project" value="UniProtKB-KW"/>
</dbReference>
<evidence type="ECO:0000256" key="4">
    <source>
        <dbReference type="ARBA" id="ARBA00022844"/>
    </source>
</evidence>
<evidence type="ECO:0000313" key="12">
    <source>
        <dbReference type="EMBL" id="UBB42391.1"/>
    </source>
</evidence>
<reference evidence="12 13" key="1">
    <citation type="submission" date="2021-05" db="EMBL/GenBank/DDBJ databases">
        <title>Comparation of mammalian active virome structures and with host-virus interactions in sympatric communities.</title>
        <authorList>
            <person name="Tan Z."/>
            <person name="Nie F.-Y."/>
            <person name="Zhang Y.-Z."/>
        </authorList>
    </citation>
    <scope>NUCLEOTIDE SEQUENCE [LARGE SCALE GENOMIC DNA]</scope>
    <source>
        <strain evidence="12">WFB_Rpear</strain>
    </source>
</reference>
<evidence type="ECO:0000259" key="10">
    <source>
        <dbReference type="Pfam" id="PF00974"/>
    </source>
</evidence>
<evidence type="ECO:0000256" key="7">
    <source>
        <dbReference type="ARBA" id="ARBA00023136"/>
    </source>
</evidence>
<protein>
    <submittedName>
        <fullName evidence="12">Glycoprotein</fullName>
    </submittedName>
</protein>
<evidence type="ECO:0000313" key="13">
    <source>
        <dbReference type="Proteomes" id="UP001157428"/>
    </source>
</evidence>
<dbReference type="Pfam" id="PF00974">
    <property type="entry name" value="Rhabdo_glycop_FD"/>
    <property type="match status" value="1"/>
</dbReference>
<keyword evidence="3" id="KW-0732">Signal</keyword>
<evidence type="ECO:0000256" key="9">
    <source>
        <dbReference type="SAM" id="Phobius"/>
    </source>
</evidence>
<keyword evidence="7 9" id="KW-0472">Membrane</keyword>
<evidence type="ECO:0000256" key="1">
    <source>
        <dbReference type="ARBA" id="ARBA00004563"/>
    </source>
</evidence>
<organism evidence="12 13">
    <name type="scientific">Wufeng Rhinolophus pearsonii tupavirus 1</name>
    <dbReference type="NCBI Taxonomy" id="2877511"/>
    <lineage>
        <taxon>Viruses</taxon>
        <taxon>Riboviria</taxon>
        <taxon>Orthornavirae</taxon>
        <taxon>Negarnaviricota</taxon>
        <taxon>Haploviricotina</taxon>
        <taxon>Monjiviricetes</taxon>
        <taxon>Mononegavirales</taxon>
        <taxon>Rhabdoviridae</taxon>
        <taxon>Alpharhabdovirinae</taxon>
        <taxon>Tupavirus</taxon>
        <taxon>Tupavirus pearsonii</taxon>
    </lineage>
</organism>
<evidence type="ECO:0000256" key="5">
    <source>
        <dbReference type="ARBA" id="ARBA00022879"/>
    </source>
</evidence>
<dbReference type="InterPro" id="IPR055447">
    <property type="entry name" value="Rhabdo_glycop_CD"/>
</dbReference>
<dbReference type="Proteomes" id="UP001157428">
    <property type="component" value="Segment"/>
</dbReference>
<evidence type="ECO:0000256" key="8">
    <source>
        <dbReference type="ARBA" id="ARBA00023180"/>
    </source>
</evidence>
<accession>A0AAX2ZCF0</accession>
<evidence type="ECO:0000256" key="2">
    <source>
        <dbReference type="ARBA" id="ARBA00022692"/>
    </source>
</evidence>
<evidence type="ECO:0000256" key="6">
    <source>
        <dbReference type="ARBA" id="ARBA00022989"/>
    </source>
</evidence>
<dbReference type="Pfam" id="PF24833">
    <property type="entry name" value="Rhabdo_glycop_CD"/>
    <property type="match status" value="1"/>
</dbReference>
<comment type="subcellular location">
    <subcellularLocation>
        <location evidence="1">Virion membrane</location>
        <topology evidence="1">Single-pass type I membrane protein</topology>
    </subcellularLocation>
</comment>
<dbReference type="GeneID" id="80544118"/>
<feature type="domain" description="Spike glycoprotein fusion" evidence="10">
    <location>
        <begin position="74"/>
        <end position="173"/>
    </location>
</feature>
<dbReference type="KEGG" id="vg:80544118"/>
<feature type="transmembrane region" description="Helical" evidence="9">
    <location>
        <begin position="497"/>
        <end position="518"/>
    </location>
</feature>
<keyword evidence="4" id="KW-0946">Virion</keyword>
<name>A0AAX2ZCF0_9RHAB</name>
<dbReference type="SUPFAM" id="SSF161008">
    <property type="entry name" value="Viral glycoprotein ectodomain-like"/>
    <property type="match status" value="1"/>
</dbReference>
<dbReference type="EMBL" id="MZ328291">
    <property type="protein sequence ID" value="UBB42391.1"/>
    <property type="molecule type" value="Viral_cRNA"/>
</dbReference>